<dbReference type="OMA" id="KMRKYVI"/>
<dbReference type="PROSITE" id="PS50297">
    <property type="entry name" value="ANK_REP_REGION"/>
    <property type="match status" value="3"/>
</dbReference>
<keyword evidence="6 8" id="KW-0472">Membrane</keyword>
<evidence type="ECO:0000259" key="9">
    <source>
        <dbReference type="Pfam" id="PF13962"/>
    </source>
</evidence>
<keyword evidence="5 7" id="KW-0040">ANK repeat</keyword>
<dbReference type="Gramene" id="RZC48168">
    <property type="protein sequence ID" value="RZC48168"/>
    <property type="gene ID" value="C5167_041110"/>
</dbReference>
<proteinExistence type="predicted"/>
<dbReference type="InterPro" id="IPR026961">
    <property type="entry name" value="PGG_dom"/>
</dbReference>
<evidence type="ECO:0000256" key="4">
    <source>
        <dbReference type="ARBA" id="ARBA00022989"/>
    </source>
</evidence>
<dbReference type="STRING" id="3469.A0A4Y7IL40"/>
<keyword evidence="3" id="KW-0677">Repeat</keyword>
<evidence type="ECO:0000256" key="2">
    <source>
        <dbReference type="ARBA" id="ARBA00022692"/>
    </source>
</evidence>
<sequence>MERFERLSEMSRRFGVYFRNKFSSKDSLLNDLDKKFTSFSRTPLHIASINGNVKLAKQILSVRSDLARKQDLNGFTPLHLASARTSLEMVRLLIKAYPDACKVQNKDGKTPLHVAAMKDRVEIMKLLTEEGRFEALLLNNYQNGETILHFCVKNNSSVGTLDLLVHKLVLALHTSDLCTIINSKDSDGNTVLHAAAEMRKFEIVNYLLQRDNIEIDLDAVNNKGLKALNVLSEAQRDDLELGFYVFSGDTKERTNETLSEKKDHCYQVINKKSPKKRSHKERVNVLLVVSTLIAGIAFQAMSNPPGGVWQEDSKLESGTDPVQFAYYVGLMFDSSISGSLLSYTQDHMLPNDSTSNTSTTTEWKGYSKAQENVYYFMSNLLYNTTRHSTYKGLIVEDYTSATISDYNRSDGSDKFFPYLIRYAGFPIMAYQNPFAYEIYILVNTIAFSLSLTVVFAVICGTENVFLCNPRADHISVIVWG</sequence>
<gene>
    <name evidence="10" type="ORF">C5167_041110</name>
</gene>
<dbReference type="PANTHER" id="PTHR24186:SF37">
    <property type="entry name" value="PGG DOMAIN-CONTAINING PROTEIN"/>
    <property type="match status" value="1"/>
</dbReference>
<dbReference type="SUPFAM" id="SSF48403">
    <property type="entry name" value="Ankyrin repeat"/>
    <property type="match status" value="1"/>
</dbReference>
<evidence type="ECO:0000256" key="7">
    <source>
        <dbReference type="PROSITE-ProRule" id="PRU00023"/>
    </source>
</evidence>
<reference evidence="10 11" key="1">
    <citation type="journal article" date="2018" name="Science">
        <title>The opium poppy genome and morphinan production.</title>
        <authorList>
            <person name="Guo L."/>
            <person name="Winzer T."/>
            <person name="Yang X."/>
            <person name="Li Y."/>
            <person name="Ning Z."/>
            <person name="He Z."/>
            <person name="Teodor R."/>
            <person name="Lu Y."/>
            <person name="Bowser T.A."/>
            <person name="Graham I.A."/>
            <person name="Ye K."/>
        </authorList>
    </citation>
    <scope>NUCLEOTIDE SEQUENCE [LARGE SCALE GENOMIC DNA]</scope>
    <source>
        <strain evidence="11">cv. HN1</strain>
        <tissue evidence="10">Leaves</tissue>
    </source>
</reference>
<feature type="repeat" description="ANK" evidence="7">
    <location>
        <begin position="107"/>
        <end position="131"/>
    </location>
</feature>
<dbReference type="PROSITE" id="PS50088">
    <property type="entry name" value="ANK_REPEAT"/>
    <property type="match status" value="4"/>
</dbReference>
<evidence type="ECO:0000313" key="11">
    <source>
        <dbReference type="Proteomes" id="UP000316621"/>
    </source>
</evidence>
<dbReference type="Gene3D" id="1.25.40.20">
    <property type="entry name" value="Ankyrin repeat-containing domain"/>
    <property type="match status" value="1"/>
</dbReference>
<evidence type="ECO:0000256" key="8">
    <source>
        <dbReference type="SAM" id="Phobius"/>
    </source>
</evidence>
<feature type="repeat" description="ANK" evidence="7">
    <location>
        <begin position="39"/>
        <end position="71"/>
    </location>
</feature>
<dbReference type="Pfam" id="PF12796">
    <property type="entry name" value="Ank_2"/>
    <property type="match status" value="2"/>
</dbReference>
<name>A0A4Y7IL40_PAPSO</name>
<dbReference type="InterPro" id="IPR002110">
    <property type="entry name" value="Ankyrin_rpt"/>
</dbReference>
<dbReference type="GO" id="GO:0005886">
    <property type="term" value="C:plasma membrane"/>
    <property type="evidence" value="ECO:0007669"/>
    <property type="project" value="TreeGrafter"/>
</dbReference>
<dbReference type="Pfam" id="PF13962">
    <property type="entry name" value="PGG"/>
    <property type="match status" value="1"/>
</dbReference>
<protein>
    <recommendedName>
        <fullName evidence="9">PGG domain-containing protein</fullName>
    </recommendedName>
</protein>
<dbReference type="SMART" id="SM00248">
    <property type="entry name" value="ANK"/>
    <property type="match status" value="5"/>
</dbReference>
<evidence type="ECO:0000256" key="3">
    <source>
        <dbReference type="ARBA" id="ARBA00022737"/>
    </source>
</evidence>
<feature type="repeat" description="ANK" evidence="7">
    <location>
        <begin position="73"/>
        <end position="105"/>
    </location>
</feature>
<evidence type="ECO:0000256" key="1">
    <source>
        <dbReference type="ARBA" id="ARBA00004141"/>
    </source>
</evidence>
<feature type="domain" description="PGG" evidence="9">
    <location>
        <begin position="278"/>
        <end position="319"/>
    </location>
</feature>
<evidence type="ECO:0000256" key="6">
    <source>
        <dbReference type="ARBA" id="ARBA00023136"/>
    </source>
</evidence>
<keyword evidence="11" id="KW-1185">Reference proteome</keyword>
<accession>A0A4Y7IL40</accession>
<feature type="transmembrane region" description="Helical" evidence="8">
    <location>
        <begin position="438"/>
        <end position="458"/>
    </location>
</feature>
<dbReference type="PANTHER" id="PTHR24186">
    <property type="entry name" value="PROTEIN PHOSPHATASE 1 REGULATORY SUBUNIT"/>
    <property type="match status" value="1"/>
</dbReference>
<evidence type="ECO:0000256" key="5">
    <source>
        <dbReference type="ARBA" id="ARBA00023043"/>
    </source>
</evidence>
<dbReference type="InterPro" id="IPR036770">
    <property type="entry name" value="Ankyrin_rpt-contain_sf"/>
</dbReference>
<feature type="repeat" description="ANK" evidence="7">
    <location>
        <begin position="187"/>
        <end position="210"/>
    </location>
</feature>
<evidence type="ECO:0000313" key="10">
    <source>
        <dbReference type="EMBL" id="RZC48168.1"/>
    </source>
</evidence>
<comment type="subcellular location">
    <subcellularLocation>
        <location evidence="1">Membrane</location>
        <topology evidence="1">Multi-pass membrane protein</topology>
    </subcellularLocation>
</comment>
<organism evidence="10 11">
    <name type="scientific">Papaver somniferum</name>
    <name type="common">Opium poppy</name>
    <dbReference type="NCBI Taxonomy" id="3469"/>
    <lineage>
        <taxon>Eukaryota</taxon>
        <taxon>Viridiplantae</taxon>
        <taxon>Streptophyta</taxon>
        <taxon>Embryophyta</taxon>
        <taxon>Tracheophyta</taxon>
        <taxon>Spermatophyta</taxon>
        <taxon>Magnoliopsida</taxon>
        <taxon>Ranunculales</taxon>
        <taxon>Papaveraceae</taxon>
        <taxon>Papaveroideae</taxon>
        <taxon>Papaver</taxon>
    </lineage>
</organism>
<dbReference type="Pfam" id="PF00023">
    <property type="entry name" value="Ank"/>
    <property type="match status" value="1"/>
</dbReference>
<keyword evidence="2 8" id="KW-0812">Transmembrane</keyword>
<dbReference type="AlphaFoldDB" id="A0A4Y7IL40"/>
<dbReference type="EMBL" id="CM010715">
    <property type="protein sequence ID" value="RZC48168.1"/>
    <property type="molecule type" value="Genomic_DNA"/>
</dbReference>
<keyword evidence="4 8" id="KW-1133">Transmembrane helix</keyword>
<dbReference type="Proteomes" id="UP000316621">
    <property type="component" value="Chromosome 1"/>
</dbReference>